<name>A0A087UC27_STEMI</name>
<dbReference type="Proteomes" id="UP000054359">
    <property type="component" value="Unassembled WGS sequence"/>
</dbReference>
<evidence type="ECO:0000256" key="2">
    <source>
        <dbReference type="SAM" id="SignalP"/>
    </source>
</evidence>
<protein>
    <submittedName>
        <fullName evidence="3">Uncharacterized protein</fullName>
    </submittedName>
</protein>
<feature type="region of interest" description="Disordered" evidence="1">
    <location>
        <begin position="129"/>
        <end position="149"/>
    </location>
</feature>
<feature type="chain" id="PRO_5001830382" evidence="2">
    <location>
        <begin position="28"/>
        <end position="149"/>
    </location>
</feature>
<accession>A0A087UC27</accession>
<feature type="signal peptide" evidence="2">
    <location>
        <begin position="1"/>
        <end position="27"/>
    </location>
</feature>
<reference evidence="3 4" key="1">
    <citation type="submission" date="2013-11" db="EMBL/GenBank/DDBJ databases">
        <title>Genome sequencing of Stegodyphus mimosarum.</title>
        <authorList>
            <person name="Bechsgaard J."/>
        </authorList>
    </citation>
    <scope>NUCLEOTIDE SEQUENCE [LARGE SCALE GENOMIC DNA]</scope>
</reference>
<sequence>MKASQVLVSYLLTFFVLVANIEQIVCGEYHSEYPHYEGKQYEYHHHEYHPPPKKSANVDINIPLDLGTIAKLGVIGLTQLKLLLALGKVAGAGLGVGALGLGTLGKIALSVSPVHKGSGIAIDLTPHHHEAKSSHSHHEYVHIPSEKHY</sequence>
<evidence type="ECO:0000313" key="4">
    <source>
        <dbReference type="Proteomes" id="UP000054359"/>
    </source>
</evidence>
<keyword evidence="2" id="KW-0732">Signal</keyword>
<dbReference type="AlphaFoldDB" id="A0A087UC27"/>
<evidence type="ECO:0000313" key="3">
    <source>
        <dbReference type="EMBL" id="KFM74916.1"/>
    </source>
</evidence>
<dbReference type="OMA" id="AKSYSHY"/>
<gene>
    <name evidence="3" type="ORF">X975_01639</name>
</gene>
<proteinExistence type="predicted"/>
<organism evidence="3 4">
    <name type="scientific">Stegodyphus mimosarum</name>
    <name type="common">African social velvet spider</name>
    <dbReference type="NCBI Taxonomy" id="407821"/>
    <lineage>
        <taxon>Eukaryota</taxon>
        <taxon>Metazoa</taxon>
        <taxon>Ecdysozoa</taxon>
        <taxon>Arthropoda</taxon>
        <taxon>Chelicerata</taxon>
        <taxon>Arachnida</taxon>
        <taxon>Araneae</taxon>
        <taxon>Araneomorphae</taxon>
        <taxon>Entelegynae</taxon>
        <taxon>Eresoidea</taxon>
        <taxon>Eresidae</taxon>
        <taxon>Stegodyphus</taxon>
    </lineage>
</organism>
<dbReference type="EMBL" id="KK119164">
    <property type="protein sequence ID" value="KFM74916.1"/>
    <property type="molecule type" value="Genomic_DNA"/>
</dbReference>
<dbReference type="OrthoDB" id="6435875at2759"/>
<keyword evidence="4" id="KW-1185">Reference proteome</keyword>
<feature type="non-terminal residue" evidence="3">
    <location>
        <position position="149"/>
    </location>
</feature>
<evidence type="ECO:0000256" key="1">
    <source>
        <dbReference type="SAM" id="MobiDB-lite"/>
    </source>
</evidence>